<comment type="caution">
    <text evidence="6">The sequence shown here is derived from an EMBL/GenBank/DDBJ whole genome shotgun (WGS) entry which is preliminary data.</text>
</comment>
<organism evidence="6 7">
    <name type="scientific">Microbacterium profundi</name>
    <dbReference type="NCBI Taxonomy" id="450380"/>
    <lineage>
        <taxon>Bacteria</taxon>
        <taxon>Bacillati</taxon>
        <taxon>Actinomycetota</taxon>
        <taxon>Actinomycetes</taxon>
        <taxon>Micrococcales</taxon>
        <taxon>Microbacteriaceae</taxon>
        <taxon>Microbacterium</taxon>
    </lineage>
</organism>
<evidence type="ECO:0000259" key="5">
    <source>
        <dbReference type="Pfam" id="PF02223"/>
    </source>
</evidence>
<comment type="similarity">
    <text evidence="1">Belongs to the thymidylate kinase family.</text>
</comment>
<evidence type="ECO:0000313" key="6">
    <source>
        <dbReference type="EMBL" id="MEW1974455.1"/>
    </source>
</evidence>
<evidence type="ECO:0000313" key="7">
    <source>
        <dbReference type="Proteomes" id="UP001553715"/>
    </source>
</evidence>
<reference evidence="6 7" key="1">
    <citation type="submission" date="2024-06" db="EMBL/GenBank/DDBJ databases">
        <title>The Natural Products Discovery Center: Release of the First 8490 Sequenced Strains for Exploring Actinobacteria Biosynthetic Diversity.</title>
        <authorList>
            <person name="Kalkreuter E."/>
            <person name="Kautsar S.A."/>
            <person name="Yang D."/>
            <person name="Bader C.D."/>
            <person name="Teijaro C.N."/>
            <person name="Fluegel L."/>
            <person name="Davis C.M."/>
            <person name="Simpson J.R."/>
            <person name="Lauterbach L."/>
            <person name="Steele A.D."/>
            <person name="Gui C."/>
            <person name="Meng S."/>
            <person name="Li G."/>
            <person name="Viehrig K."/>
            <person name="Ye F."/>
            <person name="Su P."/>
            <person name="Kiefer A.F."/>
            <person name="Nichols A."/>
            <person name="Cepeda A.J."/>
            <person name="Yan W."/>
            <person name="Fan B."/>
            <person name="Jiang Y."/>
            <person name="Adhikari A."/>
            <person name="Zheng C.-J."/>
            <person name="Schuster L."/>
            <person name="Cowan T.M."/>
            <person name="Smanski M.J."/>
            <person name="Chevrette M.G."/>
            <person name="De Carvalho L.P.S."/>
            <person name="Shen B."/>
        </authorList>
    </citation>
    <scope>NUCLEOTIDE SEQUENCE [LARGE SCALE GENOMIC DNA]</scope>
    <source>
        <strain evidence="6 7">NPDC077434</strain>
    </source>
</reference>
<accession>A0ABV3LEV3</accession>
<dbReference type="EMBL" id="JBFBMH010000004">
    <property type="protein sequence ID" value="MEW1974455.1"/>
    <property type="molecule type" value="Genomic_DNA"/>
</dbReference>
<gene>
    <name evidence="6" type="ORF">AB0301_05135</name>
</gene>
<dbReference type="InterPro" id="IPR027417">
    <property type="entry name" value="P-loop_NTPase"/>
</dbReference>
<proteinExistence type="inferred from homology"/>
<dbReference type="PANTHER" id="PTHR10344">
    <property type="entry name" value="THYMIDYLATE KINASE"/>
    <property type="match status" value="1"/>
</dbReference>
<name>A0ABV3LEV3_9MICO</name>
<evidence type="ECO:0000256" key="1">
    <source>
        <dbReference type="ARBA" id="ARBA00009776"/>
    </source>
</evidence>
<sequence length="206" mass="22251">MTTHPLRLKPGTVVVFEGLDQTGKSTQADRLRETLAPDSAAFLHLPTGATPFSNSVAELLESPTSRPATAFAIQLAHLSSHADTMPELARAAAHKGLVLDRWWWSTVAYGWFGGSLAETGISEGGFRELVNTVWRPIRPSIVFVFLHPHHPDPHNSDAVAAGYRALVNEDPQLAVFVAADTIANTQAFIAGELVKRELVLKAGKEA</sequence>
<dbReference type="Gene3D" id="3.40.50.300">
    <property type="entry name" value="P-loop containing nucleotide triphosphate hydrolases"/>
    <property type="match status" value="1"/>
</dbReference>
<dbReference type="PANTHER" id="PTHR10344:SF4">
    <property type="entry name" value="UMP-CMP KINASE 2, MITOCHONDRIAL"/>
    <property type="match status" value="1"/>
</dbReference>
<dbReference type="Pfam" id="PF02223">
    <property type="entry name" value="Thymidylate_kin"/>
    <property type="match status" value="1"/>
</dbReference>
<keyword evidence="3" id="KW-0547">Nucleotide-binding</keyword>
<protein>
    <recommendedName>
        <fullName evidence="2">Thymidylate kinase</fullName>
    </recommendedName>
</protein>
<evidence type="ECO:0000256" key="3">
    <source>
        <dbReference type="ARBA" id="ARBA00022741"/>
    </source>
</evidence>
<evidence type="ECO:0000256" key="2">
    <source>
        <dbReference type="ARBA" id="ARBA00017144"/>
    </source>
</evidence>
<dbReference type="InterPro" id="IPR039430">
    <property type="entry name" value="Thymidylate_kin-like_dom"/>
</dbReference>
<dbReference type="Proteomes" id="UP001553715">
    <property type="component" value="Unassembled WGS sequence"/>
</dbReference>
<keyword evidence="4" id="KW-0067">ATP-binding</keyword>
<feature type="domain" description="Thymidylate kinase-like" evidence="5">
    <location>
        <begin position="16"/>
        <end position="115"/>
    </location>
</feature>
<evidence type="ECO:0000256" key="4">
    <source>
        <dbReference type="ARBA" id="ARBA00022840"/>
    </source>
</evidence>
<keyword evidence="7" id="KW-1185">Reference proteome</keyword>
<dbReference type="RefSeq" id="WP_366232632.1">
    <property type="nucleotide sequence ID" value="NZ_JBFBMH010000004.1"/>
</dbReference>
<dbReference type="SUPFAM" id="SSF52540">
    <property type="entry name" value="P-loop containing nucleoside triphosphate hydrolases"/>
    <property type="match status" value="1"/>
</dbReference>